<dbReference type="RefSeq" id="WP_271171466.1">
    <property type="nucleotide sequence ID" value="NZ_BAAAUM010000001.1"/>
</dbReference>
<keyword evidence="1" id="KW-0812">Transmembrane</keyword>
<comment type="caution">
    <text evidence="2">The sequence shown here is derived from an EMBL/GenBank/DDBJ whole genome shotgun (WGS) entry which is preliminary data.</text>
</comment>
<proteinExistence type="predicted"/>
<sequence length="246" mass="26192">MTSPDHTASTQRPRTSALTPSAWAVVRLLGAAAIIAAVLGQLSVTLGNALSDPTPHGSHLPTVAANFLSFFTIESNILGALALVIAAIWALSAGRRADVEPRWLGVLIASTATYMIVTGVVYNVLLRGIELPQGQTVAWANEILHVVGPLILLAEVLFAPQRRRLGWGTLGVIVAFPIVWCAYTLIRANFIIAPATGLPYWYPYPFLNPHNFDAGYGVVALYIIGIAAAIIAIGAGVVWVSRKRGH</sequence>
<evidence type="ECO:0000313" key="3">
    <source>
        <dbReference type="Proteomes" id="UP001142325"/>
    </source>
</evidence>
<feature type="transmembrane region" description="Helical" evidence="1">
    <location>
        <begin position="137"/>
        <end position="158"/>
    </location>
</feature>
<dbReference type="NCBIfam" id="NF038065">
    <property type="entry name" value="Pr6Pr"/>
    <property type="match status" value="1"/>
</dbReference>
<feature type="transmembrane region" description="Helical" evidence="1">
    <location>
        <begin position="64"/>
        <end position="91"/>
    </location>
</feature>
<evidence type="ECO:0008006" key="4">
    <source>
        <dbReference type="Google" id="ProtNLM"/>
    </source>
</evidence>
<protein>
    <recommendedName>
        <fullName evidence="4">FAR-17a/AIG1-like protein</fullName>
    </recommendedName>
</protein>
<reference evidence="2" key="2">
    <citation type="submission" date="2023-01" db="EMBL/GenBank/DDBJ databases">
        <authorList>
            <person name="Sun Q."/>
            <person name="Evtushenko L."/>
        </authorList>
    </citation>
    <scope>NUCLEOTIDE SEQUENCE</scope>
    <source>
        <strain evidence="2">VKM Ac-1958</strain>
    </source>
</reference>
<name>A0A9W6M7T0_9MICO</name>
<keyword evidence="1" id="KW-1133">Transmembrane helix</keyword>
<feature type="transmembrane region" description="Helical" evidence="1">
    <location>
        <begin position="21"/>
        <end position="44"/>
    </location>
</feature>
<accession>A0A9W6M7T0</accession>
<dbReference type="AlphaFoldDB" id="A0A9W6M7T0"/>
<feature type="transmembrane region" description="Helical" evidence="1">
    <location>
        <begin position="214"/>
        <end position="240"/>
    </location>
</feature>
<dbReference type="InterPro" id="IPR049713">
    <property type="entry name" value="Pr6Pr-like"/>
</dbReference>
<feature type="transmembrane region" description="Helical" evidence="1">
    <location>
        <begin position="170"/>
        <end position="194"/>
    </location>
</feature>
<gene>
    <name evidence="2" type="ORF">GCM10017596_05180</name>
</gene>
<dbReference type="Proteomes" id="UP001142325">
    <property type="component" value="Unassembled WGS sequence"/>
</dbReference>
<feature type="transmembrane region" description="Helical" evidence="1">
    <location>
        <begin position="103"/>
        <end position="125"/>
    </location>
</feature>
<organism evidence="2 3">
    <name type="scientific">Microbacterium keratanolyticum</name>
    <dbReference type="NCBI Taxonomy" id="67574"/>
    <lineage>
        <taxon>Bacteria</taxon>
        <taxon>Bacillati</taxon>
        <taxon>Actinomycetota</taxon>
        <taxon>Actinomycetes</taxon>
        <taxon>Micrococcales</taxon>
        <taxon>Microbacteriaceae</taxon>
        <taxon>Microbacterium</taxon>
    </lineage>
</organism>
<evidence type="ECO:0000256" key="1">
    <source>
        <dbReference type="SAM" id="Phobius"/>
    </source>
</evidence>
<reference evidence="2" key="1">
    <citation type="journal article" date="2014" name="Int. J. Syst. Evol. Microbiol.">
        <title>Complete genome sequence of Corynebacterium casei LMG S-19264T (=DSM 44701T), isolated from a smear-ripened cheese.</title>
        <authorList>
            <consortium name="US DOE Joint Genome Institute (JGI-PGF)"/>
            <person name="Walter F."/>
            <person name="Albersmeier A."/>
            <person name="Kalinowski J."/>
            <person name="Ruckert C."/>
        </authorList>
    </citation>
    <scope>NUCLEOTIDE SEQUENCE</scope>
    <source>
        <strain evidence="2">VKM Ac-1958</strain>
    </source>
</reference>
<evidence type="ECO:0000313" key="2">
    <source>
        <dbReference type="EMBL" id="GLK00803.1"/>
    </source>
</evidence>
<keyword evidence="1" id="KW-0472">Membrane</keyword>
<keyword evidence="3" id="KW-1185">Reference proteome</keyword>
<dbReference type="EMBL" id="BSET01000001">
    <property type="protein sequence ID" value="GLK00803.1"/>
    <property type="molecule type" value="Genomic_DNA"/>
</dbReference>